<name>A0A016V206_9BILA</name>
<evidence type="ECO:0000313" key="2">
    <source>
        <dbReference type="Proteomes" id="UP000024635"/>
    </source>
</evidence>
<accession>A0A016V206</accession>
<proteinExistence type="predicted"/>
<reference evidence="2" key="1">
    <citation type="journal article" date="2015" name="Nat. Genet.">
        <title>The genome and transcriptome of the zoonotic hookworm Ancylostoma ceylanicum identify infection-specific gene families.</title>
        <authorList>
            <person name="Schwarz E.M."/>
            <person name="Hu Y."/>
            <person name="Antoshechkin I."/>
            <person name="Miller M.M."/>
            <person name="Sternberg P.W."/>
            <person name="Aroian R.V."/>
        </authorList>
    </citation>
    <scope>NUCLEOTIDE SEQUENCE</scope>
    <source>
        <strain evidence="2">HY135</strain>
    </source>
</reference>
<dbReference type="AlphaFoldDB" id="A0A016V206"/>
<comment type="caution">
    <text evidence="1">The sequence shown here is derived from an EMBL/GenBank/DDBJ whole genome shotgun (WGS) entry which is preliminary data.</text>
</comment>
<gene>
    <name evidence="1" type="primary">Acey_s0018.g3486</name>
    <name evidence="1" type="ORF">Y032_0018g3486</name>
</gene>
<dbReference type="Proteomes" id="UP000024635">
    <property type="component" value="Unassembled WGS sequence"/>
</dbReference>
<organism evidence="1 2">
    <name type="scientific">Ancylostoma ceylanicum</name>
    <dbReference type="NCBI Taxonomy" id="53326"/>
    <lineage>
        <taxon>Eukaryota</taxon>
        <taxon>Metazoa</taxon>
        <taxon>Ecdysozoa</taxon>
        <taxon>Nematoda</taxon>
        <taxon>Chromadorea</taxon>
        <taxon>Rhabditida</taxon>
        <taxon>Rhabditina</taxon>
        <taxon>Rhabditomorpha</taxon>
        <taxon>Strongyloidea</taxon>
        <taxon>Ancylostomatidae</taxon>
        <taxon>Ancylostomatinae</taxon>
        <taxon>Ancylostoma</taxon>
    </lineage>
</organism>
<dbReference type="EMBL" id="JARK01001354">
    <property type="protein sequence ID" value="EYC21699.1"/>
    <property type="molecule type" value="Genomic_DNA"/>
</dbReference>
<protein>
    <submittedName>
        <fullName evidence="1">Uncharacterized protein</fullName>
    </submittedName>
</protein>
<sequence>MARSTKRSRRQLRASENLLEHRRISERRTATVLASARSKHRPAVYALSFKKIVKHAKNWHFARTKVIRFEIQQFGAAQKKARKEKQERKRLPCPFVAVDEVREVLIHRRS</sequence>
<evidence type="ECO:0000313" key="1">
    <source>
        <dbReference type="EMBL" id="EYC21699.1"/>
    </source>
</evidence>
<keyword evidence="2" id="KW-1185">Reference proteome</keyword>